<evidence type="ECO:0000313" key="1">
    <source>
        <dbReference type="EMBL" id="PVH31233.1"/>
    </source>
</evidence>
<dbReference type="Proteomes" id="UP000243499">
    <property type="component" value="Chromosome 9"/>
</dbReference>
<dbReference type="Gramene" id="PVH31233">
    <property type="protein sequence ID" value="PVH31233"/>
    <property type="gene ID" value="PAHAL_9G091500"/>
</dbReference>
<dbReference type="EMBL" id="CM008054">
    <property type="protein sequence ID" value="PVH31233.1"/>
    <property type="molecule type" value="Genomic_DNA"/>
</dbReference>
<dbReference type="AlphaFoldDB" id="A0A2T8I0N9"/>
<gene>
    <name evidence="1" type="ORF">PAHAL_9G091500</name>
</gene>
<name>A0A2T8I0N9_9POAL</name>
<accession>A0A2T8I0N9</accession>
<organism evidence="1">
    <name type="scientific">Panicum hallii</name>
    <dbReference type="NCBI Taxonomy" id="206008"/>
    <lineage>
        <taxon>Eukaryota</taxon>
        <taxon>Viridiplantae</taxon>
        <taxon>Streptophyta</taxon>
        <taxon>Embryophyta</taxon>
        <taxon>Tracheophyta</taxon>
        <taxon>Spermatophyta</taxon>
        <taxon>Magnoliopsida</taxon>
        <taxon>Liliopsida</taxon>
        <taxon>Poales</taxon>
        <taxon>Poaceae</taxon>
        <taxon>PACMAD clade</taxon>
        <taxon>Panicoideae</taxon>
        <taxon>Panicodae</taxon>
        <taxon>Paniceae</taxon>
        <taxon>Panicinae</taxon>
        <taxon>Panicum</taxon>
        <taxon>Panicum sect. Panicum</taxon>
    </lineage>
</organism>
<sequence length="78" mass="8457">MSDCTIGNCNKALIGPEPTVLSTKSMMLFFSCASVVQSPRGFPREATTCRMPATIIDVYVVVVDVFKTTIAIARRAID</sequence>
<proteinExistence type="predicted"/>
<protein>
    <submittedName>
        <fullName evidence="1">Uncharacterized protein</fullName>
    </submittedName>
</protein>
<reference evidence="1" key="1">
    <citation type="submission" date="2018-04" db="EMBL/GenBank/DDBJ databases">
        <title>WGS assembly of Panicum hallii.</title>
        <authorList>
            <person name="Lovell J."/>
            <person name="Jenkins J."/>
            <person name="Lowry D."/>
            <person name="Mamidi S."/>
            <person name="Sreedasyam A."/>
            <person name="Weng X."/>
            <person name="Barry K."/>
            <person name="Bonette J."/>
            <person name="Campitelli B."/>
            <person name="Daum C."/>
            <person name="Gordon S."/>
            <person name="Gould B."/>
            <person name="Lipzen A."/>
            <person name="Macqueen A."/>
            <person name="Palacio-Mejia J."/>
            <person name="Plott C."/>
            <person name="Shakirov E."/>
            <person name="Shu S."/>
            <person name="Yoshinaga Y."/>
            <person name="Zane M."/>
            <person name="Rokhsar D."/>
            <person name="Grimwood J."/>
            <person name="Schmutz J."/>
            <person name="Juenger T."/>
        </authorList>
    </citation>
    <scope>NUCLEOTIDE SEQUENCE [LARGE SCALE GENOMIC DNA]</scope>
    <source>
        <strain evidence="1">FIL2</strain>
    </source>
</reference>